<organism evidence="3 4">
    <name type="scientific">Zavarzinia aquatilis</name>
    <dbReference type="NCBI Taxonomy" id="2211142"/>
    <lineage>
        <taxon>Bacteria</taxon>
        <taxon>Pseudomonadati</taxon>
        <taxon>Pseudomonadota</taxon>
        <taxon>Alphaproteobacteria</taxon>
        <taxon>Rhodospirillales</taxon>
        <taxon>Zavarziniaceae</taxon>
        <taxon>Zavarzinia</taxon>
    </lineage>
</organism>
<comment type="caution">
    <text evidence="3">The sequence shown here is derived from an EMBL/GenBank/DDBJ whole genome shotgun (WGS) entry which is preliminary data.</text>
</comment>
<dbReference type="SUPFAM" id="SSF53474">
    <property type="entry name" value="alpha/beta-Hydrolases"/>
    <property type="match status" value="1"/>
</dbReference>
<dbReference type="Proteomes" id="UP000245461">
    <property type="component" value="Unassembled WGS sequence"/>
</dbReference>
<dbReference type="Pfam" id="PF00561">
    <property type="entry name" value="Abhydrolase_1"/>
    <property type="match status" value="1"/>
</dbReference>
<protein>
    <submittedName>
        <fullName evidence="3">Haloalkane dehalogenase</fullName>
    </submittedName>
</protein>
<sequence length="341" mass="37348">MARREIAEPLPLGKGGGAGLTARLPRRHSAGSVPARGAIEARRAAVDILRTPDERFAGLPGFEFAPHYLDDLPGFAGLRMHYLDEGPAGAAETFLCLHGQPTWSYLYRRMIPIFAAAGARVVAPDMFGFGRSDKPADDGAYTYHFHRDSLMRFIERLDLRNVTLVCQDWGGLYGLTIVPDMAERFSRLIVMNTTIPVGESPGPGFDAWKAFNRSQPDLAIGRMIGRGTPHLTPAEIAAYDAPYPDARYKGGVRRFPELVPVSPEMDGVAEGLRAREFWSNTWQGQSFMAVGMADPVLGPPAMTFLRGLIRHCPAPLEIAGGGHFVQEWGEEIAIRALESFA</sequence>
<dbReference type="GO" id="GO:0004301">
    <property type="term" value="F:epoxide hydrolase activity"/>
    <property type="evidence" value="ECO:0007669"/>
    <property type="project" value="TreeGrafter"/>
</dbReference>
<dbReference type="Gene3D" id="3.40.50.1820">
    <property type="entry name" value="alpha/beta hydrolase"/>
    <property type="match status" value="1"/>
</dbReference>
<dbReference type="PRINTS" id="PR00111">
    <property type="entry name" value="ABHYDROLASE"/>
</dbReference>
<evidence type="ECO:0000313" key="4">
    <source>
        <dbReference type="Proteomes" id="UP000245461"/>
    </source>
</evidence>
<accession>A0A317EGK2</accession>
<keyword evidence="4" id="KW-1185">Reference proteome</keyword>
<feature type="region of interest" description="Disordered" evidence="1">
    <location>
        <begin position="1"/>
        <end position="34"/>
    </location>
</feature>
<evidence type="ECO:0000313" key="3">
    <source>
        <dbReference type="EMBL" id="PWR25732.1"/>
    </source>
</evidence>
<evidence type="ECO:0000256" key="1">
    <source>
        <dbReference type="SAM" id="MobiDB-lite"/>
    </source>
</evidence>
<name>A0A317EGK2_9PROT</name>
<dbReference type="InterPro" id="IPR029058">
    <property type="entry name" value="AB_hydrolase_fold"/>
</dbReference>
<gene>
    <name evidence="3" type="ORF">DKG74_01870</name>
</gene>
<proteinExistence type="predicted"/>
<dbReference type="InterPro" id="IPR000639">
    <property type="entry name" value="Epox_hydrolase-like"/>
</dbReference>
<dbReference type="PRINTS" id="PR00412">
    <property type="entry name" value="EPOXHYDRLASE"/>
</dbReference>
<feature type="domain" description="AB hydrolase-1" evidence="2">
    <location>
        <begin position="93"/>
        <end position="329"/>
    </location>
</feature>
<evidence type="ECO:0000259" key="2">
    <source>
        <dbReference type="Pfam" id="PF00561"/>
    </source>
</evidence>
<dbReference type="InterPro" id="IPR051340">
    <property type="entry name" value="Haloalkane_dehalogenase"/>
</dbReference>
<dbReference type="EMBL" id="QGLE01000001">
    <property type="protein sequence ID" value="PWR25732.1"/>
    <property type="molecule type" value="Genomic_DNA"/>
</dbReference>
<reference evidence="3 4" key="1">
    <citation type="submission" date="2018-05" db="EMBL/GenBank/DDBJ databases">
        <title>Zavarzinia sp. HR-AS.</title>
        <authorList>
            <person name="Lee Y."/>
            <person name="Jeon C.O."/>
        </authorList>
    </citation>
    <scope>NUCLEOTIDE SEQUENCE [LARGE SCALE GENOMIC DNA]</scope>
    <source>
        <strain evidence="3 4">HR-AS</strain>
    </source>
</reference>
<dbReference type="PANTHER" id="PTHR42977:SF1">
    <property type="entry name" value="BLR6576 PROTEIN"/>
    <property type="match status" value="1"/>
</dbReference>
<dbReference type="AlphaFoldDB" id="A0A317EGK2"/>
<dbReference type="PANTHER" id="PTHR42977">
    <property type="entry name" value="HYDROLASE-RELATED"/>
    <property type="match status" value="1"/>
</dbReference>
<dbReference type="OrthoDB" id="9804723at2"/>
<dbReference type="NCBIfam" id="NF002043">
    <property type="entry name" value="PRK00870.1"/>
    <property type="match status" value="1"/>
</dbReference>
<dbReference type="InterPro" id="IPR000073">
    <property type="entry name" value="AB_hydrolase_1"/>
</dbReference>